<reference evidence="1 2" key="1">
    <citation type="journal article" date="2017" name="Environ. Microbiol.">
        <title>Decay of the glycolytic pathway and adaptation to intranuclear parasitism within Enterocytozoonidae microsporidia.</title>
        <authorList>
            <person name="Wiredu Boakye D."/>
            <person name="Jaroenlak P."/>
            <person name="Prachumwat A."/>
            <person name="Williams T.A."/>
            <person name="Bateman K.S."/>
            <person name="Itsathitphaisarn O."/>
            <person name="Sritunyalucksana K."/>
            <person name="Paszkiewicz K.H."/>
            <person name="Moore K.A."/>
            <person name="Stentiford G.D."/>
            <person name="Williams B.A."/>
        </authorList>
    </citation>
    <scope>NUCLEOTIDE SEQUENCE [LARGE SCALE GENOMIC DNA]</scope>
    <source>
        <strain evidence="1 2">TH1</strain>
    </source>
</reference>
<comment type="caution">
    <text evidence="1">The sequence shown here is derived from an EMBL/GenBank/DDBJ whole genome shotgun (WGS) entry which is preliminary data.</text>
</comment>
<dbReference type="EMBL" id="MNPJ01000028">
    <property type="protein sequence ID" value="OQS53560.1"/>
    <property type="molecule type" value="Genomic_DNA"/>
</dbReference>
<organism evidence="1 2">
    <name type="scientific">Ecytonucleospora hepatopenaei</name>
    <dbReference type="NCBI Taxonomy" id="646526"/>
    <lineage>
        <taxon>Eukaryota</taxon>
        <taxon>Fungi</taxon>
        <taxon>Fungi incertae sedis</taxon>
        <taxon>Microsporidia</taxon>
        <taxon>Enterocytozoonidae</taxon>
        <taxon>Ecytonucleospora</taxon>
    </lineage>
</organism>
<name>A0A1W0E2V2_9MICR</name>
<dbReference type="Proteomes" id="UP000192758">
    <property type="component" value="Unassembled WGS sequence"/>
</dbReference>
<sequence>MLSIGSIVDAIILRNGYQQVLLGIKYNICNDINHNNFMFKGILKSKHIDNHLTYNINDIIKCKVIGYKEEYIILTDINK</sequence>
<dbReference type="VEuPathDB" id="MicrosporidiaDB:EHP00_2021"/>
<evidence type="ECO:0000313" key="1">
    <source>
        <dbReference type="EMBL" id="OQS53560.1"/>
    </source>
</evidence>
<proteinExistence type="predicted"/>
<dbReference type="AlphaFoldDB" id="A0A1W0E2V2"/>
<accession>A0A1W0E2V2</accession>
<gene>
    <name evidence="1" type="ORF">EHP00_2021</name>
</gene>
<protein>
    <recommendedName>
        <fullName evidence="3">S1 motif domain-containing protein</fullName>
    </recommendedName>
</protein>
<evidence type="ECO:0008006" key="3">
    <source>
        <dbReference type="Google" id="ProtNLM"/>
    </source>
</evidence>
<keyword evidence="2" id="KW-1185">Reference proteome</keyword>
<evidence type="ECO:0000313" key="2">
    <source>
        <dbReference type="Proteomes" id="UP000192758"/>
    </source>
</evidence>
<dbReference type="OrthoDB" id="10519699at2759"/>